<dbReference type="Proteomes" id="UP000504637">
    <property type="component" value="Unplaced"/>
</dbReference>
<evidence type="ECO:0000313" key="1">
    <source>
        <dbReference type="Proteomes" id="UP000504637"/>
    </source>
</evidence>
<dbReference type="RefSeq" id="XP_033461172.1">
    <property type="nucleotide sequence ID" value="XM_033599398.1"/>
</dbReference>
<reference evidence="2" key="1">
    <citation type="submission" date="2020-01" db="EMBL/GenBank/DDBJ databases">
        <authorList>
            <consortium name="DOE Joint Genome Institute"/>
            <person name="Haridas S."/>
            <person name="Albert R."/>
            <person name="Binder M."/>
            <person name="Bloem J."/>
            <person name="Labutti K."/>
            <person name="Salamov A."/>
            <person name="Andreopoulos B."/>
            <person name="Baker S.E."/>
            <person name="Barry K."/>
            <person name="Bills G."/>
            <person name="Bluhm B.H."/>
            <person name="Cannon C."/>
            <person name="Castanera R."/>
            <person name="Culley D.E."/>
            <person name="Daum C."/>
            <person name="Ezra D."/>
            <person name="Gonzalez J.B."/>
            <person name="Henrissat B."/>
            <person name="Kuo A."/>
            <person name="Liang C."/>
            <person name="Lipzen A."/>
            <person name="Lutzoni F."/>
            <person name="Magnuson J."/>
            <person name="Mondo S."/>
            <person name="Nolan M."/>
            <person name="Ohm R."/>
            <person name="Pangilinan J."/>
            <person name="Park H.-J."/>
            <person name="Ramirez L."/>
            <person name="Alfaro M."/>
            <person name="Sun H."/>
            <person name="Tritt A."/>
            <person name="Yoshinaga Y."/>
            <person name="Zwiers L.-H."/>
            <person name="Turgeon B.G."/>
            <person name="Goodwin S.B."/>
            <person name="Spatafora J.W."/>
            <person name="Crous P.W."/>
            <person name="Grigoriev I.V."/>
        </authorList>
    </citation>
    <scope>NUCLEOTIDE SEQUENCE</scope>
    <source>
        <strain evidence="2">CBS 342.82</strain>
    </source>
</reference>
<reference evidence="2" key="2">
    <citation type="submission" date="2020-04" db="EMBL/GenBank/DDBJ databases">
        <authorList>
            <consortium name="NCBI Genome Project"/>
        </authorList>
    </citation>
    <scope>NUCLEOTIDE SEQUENCE</scope>
    <source>
        <strain evidence="2">CBS 342.82</strain>
    </source>
</reference>
<sequence length="159" mass="17600">MELSSPHWCVYICTGNVLYFIGPPGQVCIVGAGCMFVAHLTAHLGSRILILEEAASLRHPSIISIIDDYFVLARPVIMSVMYSCDFWMLVRQVDEFAVFLIAHSRLMFTFRSSRKVNAGDFLDLLITSRAVALPNRAIAPCLVALVPANNHSVAWFAAE</sequence>
<proteinExistence type="predicted"/>
<reference evidence="2" key="3">
    <citation type="submission" date="2025-08" db="UniProtKB">
        <authorList>
            <consortium name="RefSeq"/>
        </authorList>
    </citation>
    <scope>IDENTIFICATION</scope>
    <source>
        <strain evidence="2">CBS 342.82</strain>
    </source>
</reference>
<accession>A0A6J3M7W2</accession>
<protein>
    <submittedName>
        <fullName evidence="2">Uncharacterized protein</fullName>
    </submittedName>
</protein>
<keyword evidence="1" id="KW-1185">Reference proteome</keyword>
<name>A0A6J3M7W2_9PEZI</name>
<dbReference type="AlphaFoldDB" id="A0A6J3M7W2"/>
<evidence type="ECO:0000313" key="2">
    <source>
        <dbReference type="RefSeq" id="XP_033461172.1"/>
    </source>
</evidence>
<organism evidence="2">
    <name type="scientific">Dissoconium aciculare CBS 342.82</name>
    <dbReference type="NCBI Taxonomy" id="1314786"/>
    <lineage>
        <taxon>Eukaryota</taxon>
        <taxon>Fungi</taxon>
        <taxon>Dikarya</taxon>
        <taxon>Ascomycota</taxon>
        <taxon>Pezizomycotina</taxon>
        <taxon>Dothideomycetes</taxon>
        <taxon>Dothideomycetidae</taxon>
        <taxon>Mycosphaerellales</taxon>
        <taxon>Dissoconiaceae</taxon>
        <taxon>Dissoconium</taxon>
    </lineage>
</organism>
<gene>
    <name evidence="2" type="ORF">K489DRAFT_174692</name>
</gene>
<dbReference type="GeneID" id="54357197"/>